<dbReference type="InterPro" id="IPR003811">
    <property type="entry name" value="G3P_acylTferase_PlsY"/>
</dbReference>
<keyword evidence="11" id="KW-0012">Acyltransferase</keyword>
<evidence type="ECO:0000256" key="9">
    <source>
        <dbReference type="ARBA" id="ARBA00023264"/>
    </source>
</evidence>
<name>A0ABV7YZH1_9BACT</name>
<gene>
    <name evidence="10 11" type="primary">plsY</name>
    <name evidence="11" type="ORF">ACFOOI_16865</name>
</gene>
<comment type="similarity">
    <text evidence="10">Belongs to the PlsY family.</text>
</comment>
<feature type="transmembrane region" description="Helical" evidence="10">
    <location>
        <begin position="162"/>
        <end position="178"/>
    </location>
</feature>
<dbReference type="PANTHER" id="PTHR30309:SF0">
    <property type="entry name" value="GLYCEROL-3-PHOSPHATE ACYLTRANSFERASE-RELATED"/>
    <property type="match status" value="1"/>
</dbReference>
<accession>A0ABV7YZH1</accession>
<evidence type="ECO:0000256" key="10">
    <source>
        <dbReference type="HAMAP-Rule" id="MF_01043"/>
    </source>
</evidence>
<dbReference type="HAMAP" id="MF_01043">
    <property type="entry name" value="PlsY"/>
    <property type="match status" value="1"/>
</dbReference>
<keyword evidence="1 10" id="KW-1003">Cell membrane</keyword>
<evidence type="ECO:0000256" key="3">
    <source>
        <dbReference type="ARBA" id="ARBA00022679"/>
    </source>
</evidence>
<keyword evidence="12" id="KW-1185">Reference proteome</keyword>
<evidence type="ECO:0000256" key="4">
    <source>
        <dbReference type="ARBA" id="ARBA00022692"/>
    </source>
</evidence>
<dbReference type="PANTHER" id="PTHR30309">
    <property type="entry name" value="INNER MEMBRANE PROTEIN YGIH"/>
    <property type="match status" value="1"/>
</dbReference>
<comment type="function">
    <text evidence="10">Catalyzes the transfer of an acyl group from acyl-phosphate (acyl-PO(4)) to glycerol-3-phosphate (G3P) to form lysophosphatidic acid (LPA). This enzyme utilizes acyl-phosphate as fatty acyl donor, but not acyl-CoA or acyl-ACP.</text>
</comment>
<evidence type="ECO:0000256" key="6">
    <source>
        <dbReference type="ARBA" id="ARBA00023098"/>
    </source>
</evidence>
<dbReference type="GO" id="GO:0004366">
    <property type="term" value="F:glycerol-3-phosphate O-acyltransferase activity"/>
    <property type="evidence" value="ECO:0007669"/>
    <property type="project" value="UniProtKB-EC"/>
</dbReference>
<organism evidence="11 12">
    <name type="scientific">Lacihabitans lacunae</name>
    <dbReference type="NCBI Taxonomy" id="1028214"/>
    <lineage>
        <taxon>Bacteria</taxon>
        <taxon>Pseudomonadati</taxon>
        <taxon>Bacteroidota</taxon>
        <taxon>Cytophagia</taxon>
        <taxon>Cytophagales</taxon>
        <taxon>Leadbetterellaceae</taxon>
        <taxon>Lacihabitans</taxon>
    </lineage>
</organism>
<sequence length="201" mass="21623">MVITILLFILSYFFGSFPTAVWYAKLFHGIDIREHGSGNAGATNSLRVLGKKAGIVVLLFDVVKGYLPVYLFKTFSETPDLAFLVGIVAILGHVYSVFSGFKGGKGIATSLGVILAVQPVGALISVVAFVLTVVVSKYVSLGSLLAALVFNIYISFFTESPILIMVSGWFLLALLVYTHRTNIKKLIAGTENKINAKKAGK</sequence>
<comment type="pathway">
    <text evidence="10">Lipid metabolism; phospholipid metabolism.</text>
</comment>
<keyword evidence="4 10" id="KW-0812">Transmembrane</keyword>
<keyword evidence="9 10" id="KW-1208">Phospholipid metabolism</keyword>
<keyword evidence="7 10" id="KW-0472">Membrane</keyword>
<dbReference type="SMART" id="SM01207">
    <property type="entry name" value="G3P_acyltransf"/>
    <property type="match status" value="1"/>
</dbReference>
<evidence type="ECO:0000256" key="7">
    <source>
        <dbReference type="ARBA" id="ARBA00023136"/>
    </source>
</evidence>
<feature type="transmembrane region" description="Helical" evidence="10">
    <location>
        <begin position="107"/>
        <end position="131"/>
    </location>
</feature>
<dbReference type="Pfam" id="PF02660">
    <property type="entry name" value="G3P_acyltransf"/>
    <property type="match status" value="1"/>
</dbReference>
<keyword evidence="8 10" id="KW-0594">Phospholipid biosynthesis</keyword>
<comment type="catalytic activity">
    <reaction evidence="10">
        <text>an acyl phosphate + sn-glycerol 3-phosphate = a 1-acyl-sn-glycero-3-phosphate + phosphate</text>
        <dbReference type="Rhea" id="RHEA:34075"/>
        <dbReference type="ChEBI" id="CHEBI:43474"/>
        <dbReference type="ChEBI" id="CHEBI:57597"/>
        <dbReference type="ChEBI" id="CHEBI:57970"/>
        <dbReference type="ChEBI" id="CHEBI:59918"/>
        <dbReference type="EC" id="2.3.1.275"/>
    </reaction>
</comment>
<feature type="transmembrane region" description="Helical" evidence="10">
    <location>
        <begin position="81"/>
        <end position="101"/>
    </location>
</feature>
<comment type="subcellular location">
    <subcellularLocation>
        <location evidence="10">Cell membrane</location>
        <topology evidence="10">Multi-pass membrane protein</topology>
    </subcellularLocation>
</comment>
<keyword evidence="6 10" id="KW-0443">Lipid metabolism</keyword>
<evidence type="ECO:0000256" key="5">
    <source>
        <dbReference type="ARBA" id="ARBA00022989"/>
    </source>
</evidence>
<dbReference type="EC" id="2.3.1.275" evidence="10"/>
<dbReference type="Proteomes" id="UP001595616">
    <property type="component" value="Unassembled WGS sequence"/>
</dbReference>
<comment type="subunit">
    <text evidence="10">Probably interacts with PlsX.</text>
</comment>
<feature type="transmembrane region" description="Helical" evidence="10">
    <location>
        <begin position="53"/>
        <end position="72"/>
    </location>
</feature>
<protein>
    <recommendedName>
        <fullName evidence="10">Glycerol-3-phosphate acyltransferase</fullName>
    </recommendedName>
    <alternativeName>
        <fullName evidence="10">Acyl-PO4 G3P acyltransferase</fullName>
    </alternativeName>
    <alternativeName>
        <fullName evidence="10">Acyl-phosphate--glycerol-3-phosphate acyltransferase</fullName>
    </alternativeName>
    <alternativeName>
        <fullName evidence="10">G3P acyltransferase</fullName>
        <shortName evidence="10">GPAT</shortName>
        <ecNumber evidence="10">2.3.1.275</ecNumber>
    </alternativeName>
    <alternativeName>
        <fullName evidence="10">Lysophosphatidic acid synthase</fullName>
        <shortName evidence="10">LPA synthase</shortName>
    </alternativeName>
</protein>
<dbReference type="EMBL" id="JBHRYQ010000001">
    <property type="protein sequence ID" value="MFC3812336.1"/>
    <property type="molecule type" value="Genomic_DNA"/>
</dbReference>
<keyword evidence="5 10" id="KW-1133">Transmembrane helix</keyword>
<keyword evidence="2 10" id="KW-0444">Lipid biosynthesis</keyword>
<evidence type="ECO:0000256" key="1">
    <source>
        <dbReference type="ARBA" id="ARBA00022475"/>
    </source>
</evidence>
<evidence type="ECO:0000313" key="11">
    <source>
        <dbReference type="EMBL" id="MFC3812336.1"/>
    </source>
</evidence>
<evidence type="ECO:0000313" key="12">
    <source>
        <dbReference type="Proteomes" id="UP001595616"/>
    </source>
</evidence>
<dbReference type="NCBIfam" id="TIGR00023">
    <property type="entry name" value="glycerol-3-phosphate 1-O-acyltransferase PlsY"/>
    <property type="match status" value="1"/>
</dbReference>
<evidence type="ECO:0000256" key="8">
    <source>
        <dbReference type="ARBA" id="ARBA00023209"/>
    </source>
</evidence>
<keyword evidence="3 10" id="KW-0808">Transferase</keyword>
<proteinExistence type="inferred from homology"/>
<evidence type="ECO:0000256" key="2">
    <source>
        <dbReference type="ARBA" id="ARBA00022516"/>
    </source>
</evidence>
<reference evidence="12" key="1">
    <citation type="journal article" date="2019" name="Int. J. Syst. Evol. Microbiol.">
        <title>The Global Catalogue of Microorganisms (GCM) 10K type strain sequencing project: providing services to taxonomists for standard genome sequencing and annotation.</title>
        <authorList>
            <consortium name="The Broad Institute Genomics Platform"/>
            <consortium name="The Broad Institute Genome Sequencing Center for Infectious Disease"/>
            <person name="Wu L."/>
            <person name="Ma J."/>
        </authorList>
    </citation>
    <scope>NUCLEOTIDE SEQUENCE [LARGE SCALE GENOMIC DNA]</scope>
    <source>
        <strain evidence="12">CECT 7956</strain>
    </source>
</reference>
<comment type="caution">
    <text evidence="11">The sequence shown here is derived from an EMBL/GenBank/DDBJ whole genome shotgun (WGS) entry which is preliminary data.</text>
</comment>
<dbReference type="RefSeq" id="WP_379839205.1">
    <property type="nucleotide sequence ID" value="NZ_JBHRYQ010000001.1"/>
</dbReference>